<dbReference type="Proteomes" id="UP000295830">
    <property type="component" value="Unassembled WGS sequence"/>
</dbReference>
<dbReference type="RefSeq" id="WP_133737158.1">
    <property type="nucleotide sequence ID" value="NZ_SOAX01000008.1"/>
</dbReference>
<dbReference type="Pfam" id="PF07963">
    <property type="entry name" value="N_methyl"/>
    <property type="match status" value="1"/>
</dbReference>
<evidence type="ECO:0000313" key="3">
    <source>
        <dbReference type="Proteomes" id="UP000295830"/>
    </source>
</evidence>
<gene>
    <name evidence="2" type="ORF">DES49_2938</name>
</gene>
<proteinExistence type="predicted"/>
<dbReference type="InterPro" id="IPR045584">
    <property type="entry name" value="Pilin-like"/>
</dbReference>
<dbReference type="PANTHER" id="PTHR30093">
    <property type="entry name" value="GENERAL SECRETION PATHWAY PROTEIN G"/>
    <property type="match status" value="1"/>
</dbReference>
<keyword evidence="3" id="KW-1185">Reference proteome</keyword>
<dbReference type="AlphaFoldDB" id="A0A4R7JI60"/>
<dbReference type="EMBL" id="SOAX01000008">
    <property type="protein sequence ID" value="TDT36986.1"/>
    <property type="molecule type" value="Genomic_DNA"/>
</dbReference>
<keyword evidence="1" id="KW-1133">Transmembrane helix</keyword>
<name>A0A4R7JI60_9GAMM</name>
<dbReference type="NCBIfam" id="TIGR02532">
    <property type="entry name" value="IV_pilin_GFxxxE"/>
    <property type="match status" value="1"/>
</dbReference>
<dbReference type="Gene3D" id="3.30.700.10">
    <property type="entry name" value="Glycoprotein, Type 4 Pilin"/>
    <property type="match status" value="1"/>
</dbReference>
<dbReference type="InterPro" id="IPR012902">
    <property type="entry name" value="N_methyl_site"/>
</dbReference>
<organism evidence="2 3">
    <name type="scientific">Halospina denitrificans</name>
    <dbReference type="NCBI Taxonomy" id="332522"/>
    <lineage>
        <taxon>Bacteria</taxon>
        <taxon>Pseudomonadati</taxon>
        <taxon>Pseudomonadota</taxon>
        <taxon>Gammaproteobacteria</taxon>
        <taxon>Halospina</taxon>
    </lineage>
</organism>
<accession>A0A4R7JI60</accession>
<protein>
    <submittedName>
        <fullName evidence="2">Prepilin-type N-terminal cleavage/methylation domain-containing protein</fullName>
    </submittedName>
</protein>
<dbReference type="PANTHER" id="PTHR30093:SF46">
    <property type="entry name" value="MSHA MINOR PILIN PROTEIN MSHB"/>
    <property type="match status" value="1"/>
</dbReference>
<comment type="caution">
    <text evidence="2">The sequence shown here is derived from an EMBL/GenBank/DDBJ whole genome shotgun (WGS) entry which is preliminary data.</text>
</comment>
<feature type="transmembrane region" description="Helical" evidence="1">
    <location>
        <begin position="12"/>
        <end position="31"/>
    </location>
</feature>
<evidence type="ECO:0000256" key="1">
    <source>
        <dbReference type="SAM" id="Phobius"/>
    </source>
</evidence>
<keyword evidence="1" id="KW-0812">Transmembrane</keyword>
<keyword evidence="1" id="KW-0472">Membrane</keyword>
<dbReference type="SUPFAM" id="SSF54523">
    <property type="entry name" value="Pili subunits"/>
    <property type="match status" value="1"/>
</dbReference>
<reference evidence="2 3" key="1">
    <citation type="submission" date="2019-03" db="EMBL/GenBank/DDBJ databases">
        <title>Genomic Encyclopedia of Type Strains, Phase IV (KMG-IV): sequencing the most valuable type-strain genomes for metagenomic binning, comparative biology and taxonomic classification.</title>
        <authorList>
            <person name="Goeker M."/>
        </authorList>
    </citation>
    <scope>NUCLEOTIDE SEQUENCE [LARGE SCALE GENOMIC DNA]</scope>
    <source>
        <strain evidence="2 3">DSM 15505</strain>
    </source>
</reference>
<dbReference type="OrthoDB" id="6118991at2"/>
<sequence length="170" mass="17972">MKANKQLSSGFTLIELVVVIVILAILAATVLPRFAELSEEAHRASVRGSGGAFGSAVALVKAQWTANGAPGAVTSMEGFGNDDVNVSSDGWPVSITGGTDPTSISATDCAELWRALLQSNAPSISTSADDADYFAFLDGGDCRFRYELDDRGNYIDYDPEEGEVFTQINP</sequence>
<dbReference type="PROSITE" id="PS00409">
    <property type="entry name" value="PROKAR_NTER_METHYL"/>
    <property type="match status" value="1"/>
</dbReference>
<evidence type="ECO:0000313" key="2">
    <source>
        <dbReference type="EMBL" id="TDT36986.1"/>
    </source>
</evidence>